<protein>
    <submittedName>
        <fullName evidence="2">Uncharacterized protein</fullName>
    </submittedName>
</protein>
<gene>
    <name evidence="2" type="ORF">PCOR1329_LOCUS39917</name>
</gene>
<reference evidence="2" key="1">
    <citation type="submission" date="2023-10" db="EMBL/GenBank/DDBJ databases">
        <authorList>
            <person name="Chen Y."/>
            <person name="Shah S."/>
            <person name="Dougan E. K."/>
            <person name="Thang M."/>
            <person name="Chan C."/>
        </authorList>
    </citation>
    <scope>NUCLEOTIDE SEQUENCE [LARGE SCALE GENOMIC DNA]</scope>
</reference>
<feature type="region of interest" description="Disordered" evidence="1">
    <location>
        <begin position="130"/>
        <end position="170"/>
    </location>
</feature>
<dbReference type="EMBL" id="CAUYUJ010014821">
    <property type="protein sequence ID" value="CAK0846387.1"/>
    <property type="molecule type" value="Genomic_DNA"/>
</dbReference>
<proteinExistence type="predicted"/>
<name>A0ABN9TKX7_9DINO</name>
<dbReference type="Proteomes" id="UP001189429">
    <property type="component" value="Unassembled WGS sequence"/>
</dbReference>
<sequence length="365" mass="39544">MVLTSNEPAVKLPLLTTKDESDTTWQVPEGHDSLTGLEVTLGDFRALHKRKFGLDVEDVEDDREGHAEEVSEARCDRKLGVDEDDVGEGLFEHADGTKRQAAEFSIEYVYEADCVTLALVLACMLLESARSQGGPKNDPELADSMDILGLGASEPGGQAEKEEEVVETEEVEDEVEVVVEGVVEGIVEEGADDIEEVESFATAAAGPDGHEGVHEDADGSRRHVLEGHRELRGLEARLDDLNVLYKRKFGVDVGEDERDPSEQHIAVVEGPSYERDATVLIVPTACTERLPQPAAAGQAARLKAVPCTMFGEAGALEAEVSMPNGKVLNEMDALVAMESLPVVLESCQLLRRASQTSWISCLKPR</sequence>
<evidence type="ECO:0000313" key="2">
    <source>
        <dbReference type="EMBL" id="CAK0846387.1"/>
    </source>
</evidence>
<evidence type="ECO:0000256" key="1">
    <source>
        <dbReference type="SAM" id="MobiDB-lite"/>
    </source>
</evidence>
<accession>A0ABN9TKX7</accession>
<comment type="caution">
    <text evidence="2">The sequence shown here is derived from an EMBL/GenBank/DDBJ whole genome shotgun (WGS) entry which is preliminary data.</text>
</comment>
<feature type="compositionally biased region" description="Acidic residues" evidence="1">
    <location>
        <begin position="161"/>
        <end position="170"/>
    </location>
</feature>
<organism evidence="2 3">
    <name type="scientific">Prorocentrum cordatum</name>
    <dbReference type="NCBI Taxonomy" id="2364126"/>
    <lineage>
        <taxon>Eukaryota</taxon>
        <taxon>Sar</taxon>
        <taxon>Alveolata</taxon>
        <taxon>Dinophyceae</taxon>
        <taxon>Prorocentrales</taxon>
        <taxon>Prorocentraceae</taxon>
        <taxon>Prorocentrum</taxon>
    </lineage>
</organism>
<keyword evidence="3" id="KW-1185">Reference proteome</keyword>
<evidence type="ECO:0000313" key="3">
    <source>
        <dbReference type="Proteomes" id="UP001189429"/>
    </source>
</evidence>